<comment type="caution">
    <text evidence="1">The sequence shown here is derived from an EMBL/GenBank/DDBJ whole genome shotgun (WGS) entry which is preliminary data.</text>
</comment>
<proteinExistence type="predicted"/>
<dbReference type="Proteomes" id="UP000828941">
    <property type="component" value="Chromosome 14"/>
</dbReference>
<reference evidence="1 2" key="1">
    <citation type="journal article" date="2022" name="DNA Res.">
        <title>Chromosomal-level genome assembly of the orchid tree Bauhinia variegata (Leguminosae; Cercidoideae) supports the allotetraploid origin hypothesis of Bauhinia.</title>
        <authorList>
            <person name="Zhong Y."/>
            <person name="Chen Y."/>
            <person name="Zheng D."/>
            <person name="Pang J."/>
            <person name="Liu Y."/>
            <person name="Luo S."/>
            <person name="Meng S."/>
            <person name="Qian L."/>
            <person name="Wei D."/>
            <person name="Dai S."/>
            <person name="Zhou R."/>
        </authorList>
    </citation>
    <scope>NUCLEOTIDE SEQUENCE [LARGE SCALE GENOMIC DNA]</scope>
    <source>
        <strain evidence="1">BV-YZ2020</strain>
    </source>
</reference>
<evidence type="ECO:0000313" key="1">
    <source>
        <dbReference type="EMBL" id="KAI4296203.1"/>
    </source>
</evidence>
<dbReference type="EMBL" id="CM039439">
    <property type="protein sequence ID" value="KAI4296203.1"/>
    <property type="molecule type" value="Genomic_DNA"/>
</dbReference>
<name>A0ACB9KG73_BAUVA</name>
<keyword evidence="2" id="KW-1185">Reference proteome</keyword>
<protein>
    <submittedName>
        <fullName evidence="1">Uncharacterized protein</fullName>
    </submittedName>
</protein>
<organism evidence="1 2">
    <name type="scientific">Bauhinia variegata</name>
    <name type="common">Purple orchid tree</name>
    <name type="synonym">Phanera variegata</name>
    <dbReference type="NCBI Taxonomy" id="167791"/>
    <lineage>
        <taxon>Eukaryota</taxon>
        <taxon>Viridiplantae</taxon>
        <taxon>Streptophyta</taxon>
        <taxon>Embryophyta</taxon>
        <taxon>Tracheophyta</taxon>
        <taxon>Spermatophyta</taxon>
        <taxon>Magnoliopsida</taxon>
        <taxon>eudicotyledons</taxon>
        <taxon>Gunneridae</taxon>
        <taxon>Pentapetalae</taxon>
        <taxon>rosids</taxon>
        <taxon>fabids</taxon>
        <taxon>Fabales</taxon>
        <taxon>Fabaceae</taxon>
        <taxon>Cercidoideae</taxon>
        <taxon>Cercideae</taxon>
        <taxon>Bauhiniinae</taxon>
        <taxon>Bauhinia</taxon>
    </lineage>
</organism>
<gene>
    <name evidence="1" type="ORF">L6164_036179</name>
</gene>
<evidence type="ECO:0000313" key="2">
    <source>
        <dbReference type="Proteomes" id="UP000828941"/>
    </source>
</evidence>
<accession>A0ACB9KG73</accession>
<sequence length="354" mass="39703">MVEFEYQELVKATDNFNPTRLIGKGSHGLVYKGILIKDNNNLVAVKKPSRALQSQNDNSKLQNEIRVLSSLRQNPHVINLLGTSHDSSNNELLVMEFMPNASLHDWLHKTTPPPWPKRVQIAMQVARAVQFLHEGKPLVIHRDIKSANVLFDSDWNSKLADFGLAVIRVDSGSRPVSQPAGTIGYLDPCYTSPGKLSTKNDIFSFGVLVLEIISGRKAIDVQKTPASIIDWAIPLIQEQVFNEICDARIPLPAYMGSTIRHFLGVTARCVLPNENDRPSIGEVIRTMENCFVQRVRFPNWAMIFKSMVSLRKRRKMSTQSQSQSLTKCAVEDDGDDARNMSSRKVLLREVLADG</sequence>